<protein>
    <submittedName>
        <fullName evidence="2 3">Uncharacterized protein</fullName>
    </submittedName>
</protein>
<dbReference type="OrthoDB" id="10640878at2759"/>
<gene>
    <name evidence="3" type="primary">20344977</name>
    <name evidence="2" type="ORF">GGTG_04519</name>
</gene>
<reference evidence="2" key="2">
    <citation type="submission" date="2010-07" db="EMBL/GenBank/DDBJ databases">
        <authorList>
            <consortium name="The Broad Institute Genome Sequencing Platform"/>
            <consortium name="Broad Institute Genome Sequencing Center for Infectious Disease"/>
            <person name="Ma L.-J."/>
            <person name="Dead R."/>
            <person name="Young S."/>
            <person name="Zeng Q."/>
            <person name="Koehrsen M."/>
            <person name="Alvarado L."/>
            <person name="Berlin A."/>
            <person name="Chapman S.B."/>
            <person name="Chen Z."/>
            <person name="Freedman E."/>
            <person name="Gellesch M."/>
            <person name="Goldberg J."/>
            <person name="Griggs A."/>
            <person name="Gujja S."/>
            <person name="Heilman E.R."/>
            <person name="Heiman D."/>
            <person name="Hepburn T."/>
            <person name="Howarth C."/>
            <person name="Jen D."/>
            <person name="Larson L."/>
            <person name="Mehta T."/>
            <person name="Neiman D."/>
            <person name="Pearson M."/>
            <person name="Roberts A."/>
            <person name="Saif S."/>
            <person name="Shea T."/>
            <person name="Shenoy N."/>
            <person name="Sisk P."/>
            <person name="Stolte C."/>
            <person name="Sykes S."/>
            <person name="Walk T."/>
            <person name="White J."/>
            <person name="Yandava C."/>
            <person name="Haas B."/>
            <person name="Nusbaum C."/>
            <person name="Birren B."/>
        </authorList>
    </citation>
    <scope>NUCLEOTIDE SEQUENCE</scope>
    <source>
        <strain evidence="2">R3-111a-1</strain>
    </source>
</reference>
<evidence type="ECO:0000256" key="1">
    <source>
        <dbReference type="SAM" id="MobiDB-lite"/>
    </source>
</evidence>
<dbReference type="Proteomes" id="UP000006039">
    <property type="component" value="Unassembled WGS sequence"/>
</dbReference>
<dbReference type="HOGENOM" id="CLU_826517_0_0_1"/>
<dbReference type="VEuPathDB" id="FungiDB:GGTG_04519"/>
<keyword evidence="4" id="KW-1185">Reference proteome</keyword>
<feature type="compositionally biased region" description="Basic residues" evidence="1">
    <location>
        <begin position="148"/>
        <end position="163"/>
    </location>
</feature>
<feature type="region of interest" description="Disordered" evidence="1">
    <location>
        <begin position="93"/>
        <end position="113"/>
    </location>
</feature>
<dbReference type="EMBL" id="GL385396">
    <property type="protein sequence ID" value="EJT79435.1"/>
    <property type="molecule type" value="Genomic_DNA"/>
</dbReference>
<reference evidence="4" key="1">
    <citation type="submission" date="2010-07" db="EMBL/GenBank/DDBJ databases">
        <title>The genome sequence of Gaeumannomyces graminis var. tritici strain R3-111a-1.</title>
        <authorList>
            <consortium name="The Broad Institute Genome Sequencing Platform"/>
            <person name="Ma L.-J."/>
            <person name="Dead R."/>
            <person name="Young S."/>
            <person name="Zeng Q."/>
            <person name="Koehrsen M."/>
            <person name="Alvarado L."/>
            <person name="Berlin A."/>
            <person name="Chapman S.B."/>
            <person name="Chen Z."/>
            <person name="Freedman E."/>
            <person name="Gellesch M."/>
            <person name="Goldberg J."/>
            <person name="Griggs A."/>
            <person name="Gujja S."/>
            <person name="Heilman E.R."/>
            <person name="Heiman D."/>
            <person name="Hepburn T."/>
            <person name="Howarth C."/>
            <person name="Jen D."/>
            <person name="Larson L."/>
            <person name="Mehta T."/>
            <person name="Neiman D."/>
            <person name="Pearson M."/>
            <person name="Roberts A."/>
            <person name="Saif S."/>
            <person name="Shea T."/>
            <person name="Shenoy N."/>
            <person name="Sisk P."/>
            <person name="Stolte C."/>
            <person name="Sykes S."/>
            <person name="Walk T."/>
            <person name="White J."/>
            <person name="Yandava C."/>
            <person name="Haas B."/>
            <person name="Nusbaum C."/>
            <person name="Birren B."/>
        </authorList>
    </citation>
    <scope>NUCLEOTIDE SEQUENCE [LARGE SCALE GENOMIC DNA]</scope>
    <source>
        <strain evidence="4">R3-111a-1</strain>
    </source>
</reference>
<sequence>MSGRNNKKKGHRLFKQRKPSAAAEGPESQPQAAYAKASDVAVGSFRASLADHLHPPDAQNSEAGPAGSPAAGVADSAELQQAAMTIVELATSAQEAKTVAGGNDREDVTGLKTPGEFEAVFNKLKYVSAPSDDGAAAPATDSNEGKAAARKKANGFKKAKVSKPPRPARMEPASGQAAIKEEAITIQTSHPATMDFAFVQAAADEEPNAVQTSHPAMADPAFGQAARDEQHHHDEQQYRDYAPMNAGFGMNMDMRVAKPVAVRLPPPRSAAARRRTPEEFRQALMDQVQRIKATENQPEKLHQVLVEFRASIDERMTEFVDIRGVVFDLGCGGPYR</sequence>
<dbReference type="EnsemblFungi" id="EJT79435">
    <property type="protein sequence ID" value="EJT79435"/>
    <property type="gene ID" value="GGTG_04519"/>
</dbReference>
<feature type="compositionally biased region" description="Low complexity" evidence="1">
    <location>
        <begin position="131"/>
        <end position="142"/>
    </location>
</feature>
<dbReference type="eggNOG" id="ENOG502RN68">
    <property type="taxonomic scope" value="Eukaryota"/>
</dbReference>
<evidence type="ECO:0000313" key="3">
    <source>
        <dbReference type="EnsemblFungi" id="EJT79435"/>
    </source>
</evidence>
<feature type="compositionally biased region" description="Low complexity" evidence="1">
    <location>
        <begin position="63"/>
        <end position="76"/>
    </location>
</feature>
<accession>J3NTC0</accession>
<name>J3NTC0_GAET3</name>
<dbReference type="RefSeq" id="XP_009220580.1">
    <property type="nucleotide sequence ID" value="XM_009222316.1"/>
</dbReference>
<reference evidence="3" key="5">
    <citation type="submission" date="2018-04" db="UniProtKB">
        <authorList>
            <consortium name="EnsemblFungi"/>
        </authorList>
    </citation>
    <scope>IDENTIFICATION</scope>
    <source>
        <strain evidence="3">R3-111a-1</strain>
    </source>
</reference>
<dbReference type="GeneID" id="20344977"/>
<proteinExistence type="predicted"/>
<organism evidence="2">
    <name type="scientific">Gaeumannomyces tritici (strain R3-111a-1)</name>
    <name type="common">Wheat and barley take-all root rot fungus</name>
    <name type="synonym">Gaeumannomyces graminis var. tritici</name>
    <dbReference type="NCBI Taxonomy" id="644352"/>
    <lineage>
        <taxon>Eukaryota</taxon>
        <taxon>Fungi</taxon>
        <taxon>Dikarya</taxon>
        <taxon>Ascomycota</taxon>
        <taxon>Pezizomycotina</taxon>
        <taxon>Sordariomycetes</taxon>
        <taxon>Sordariomycetidae</taxon>
        <taxon>Magnaporthales</taxon>
        <taxon>Magnaporthaceae</taxon>
        <taxon>Gaeumannomyces</taxon>
    </lineage>
</organism>
<reference evidence="3" key="4">
    <citation type="journal article" date="2015" name="G3 (Bethesda)">
        <title>Genome sequences of three phytopathogenic species of the Magnaporthaceae family of fungi.</title>
        <authorList>
            <person name="Okagaki L.H."/>
            <person name="Nunes C.C."/>
            <person name="Sailsbery J."/>
            <person name="Clay B."/>
            <person name="Brown D."/>
            <person name="John T."/>
            <person name="Oh Y."/>
            <person name="Young N."/>
            <person name="Fitzgerald M."/>
            <person name="Haas B.J."/>
            <person name="Zeng Q."/>
            <person name="Young S."/>
            <person name="Adiconis X."/>
            <person name="Fan L."/>
            <person name="Levin J.Z."/>
            <person name="Mitchell T.K."/>
            <person name="Okubara P.A."/>
            <person name="Farman M.L."/>
            <person name="Kohn L.M."/>
            <person name="Birren B."/>
            <person name="Ma L.-J."/>
            <person name="Dean R.A."/>
        </authorList>
    </citation>
    <scope>NUCLEOTIDE SEQUENCE</scope>
    <source>
        <strain evidence="3">R3-111a-1</strain>
    </source>
</reference>
<feature type="region of interest" description="Disordered" evidence="1">
    <location>
        <begin position="1"/>
        <end position="76"/>
    </location>
</feature>
<evidence type="ECO:0000313" key="4">
    <source>
        <dbReference type="Proteomes" id="UP000006039"/>
    </source>
</evidence>
<feature type="region of interest" description="Disordered" evidence="1">
    <location>
        <begin position="131"/>
        <end position="177"/>
    </location>
</feature>
<dbReference type="AlphaFoldDB" id="J3NTC0"/>
<reference evidence="2" key="3">
    <citation type="submission" date="2010-09" db="EMBL/GenBank/DDBJ databases">
        <title>Annotation of Gaeumannomyces graminis var. tritici R3-111a-1.</title>
        <authorList>
            <consortium name="The Broad Institute Genome Sequencing Platform"/>
            <person name="Ma L.-J."/>
            <person name="Dead R."/>
            <person name="Young S.K."/>
            <person name="Zeng Q."/>
            <person name="Gargeya S."/>
            <person name="Fitzgerald M."/>
            <person name="Haas B."/>
            <person name="Abouelleil A."/>
            <person name="Alvarado L."/>
            <person name="Arachchi H.M."/>
            <person name="Berlin A."/>
            <person name="Brown A."/>
            <person name="Chapman S.B."/>
            <person name="Chen Z."/>
            <person name="Dunbar C."/>
            <person name="Freedman E."/>
            <person name="Gearin G."/>
            <person name="Gellesch M."/>
            <person name="Goldberg J."/>
            <person name="Griggs A."/>
            <person name="Gujja S."/>
            <person name="Heiman D."/>
            <person name="Howarth C."/>
            <person name="Larson L."/>
            <person name="Lui A."/>
            <person name="MacDonald P.J.P."/>
            <person name="Mehta T."/>
            <person name="Montmayeur A."/>
            <person name="Murphy C."/>
            <person name="Neiman D."/>
            <person name="Pearson M."/>
            <person name="Priest M."/>
            <person name="Roberts A."/>
            <person name="Saif S."/>
            <person name="Shea T."/>
            <person name="Shenoy N."/>
            <person name="Sisk P."/>
            <person name="Stolte C."/>
            <person name="Sykes S."/>
            <person name="Yandava C."/>
            <person name="Wortman J."/>
            <person name="Nusbaum C."/>
            <person name="Birren B."/>
        </authorList>
    </citation>
    <scope>NUCLEOTIDE SEQUENCE</scope>
    <source>
        <strain evidence="2">R3-111a-1</strain>
    </source>
</reference>
<feature type="compositionally biased region" description="Basic residues" evidence="1">
    <location>
        <begin position="1"/>
        <end position="18"/>
    </location>
</feature>
<evidence type="ECO:0000313" key="2">
    <source>
        <dbReference type="EMBL" id="EJT79435.1"/>
    </source>
</evidence>